<dbReference type="GO" id="GO:0046872">
    <property type="term" value="F:metal ion binding"/>
    <property type="evidence" value="ECO:0007669"/>
    <property type="project" value="UniProtKB-KW"/>
</dbReference>
<evidence type="ECO:0000256" key="8">
    <source>
        <dbReference type="ARBA" id="ARBA00050508"/>
    </source>
</evidence>
<evidence type="ECO:0000256" key="4">
    <source>
        <dbReference type="ARBA" id="ARBA00023002"/>
    </source>
</evidence>
<keyword evidence="3 9" id="KW-0479">Metal-binding</keyword>
<dbReference type="PANTHER" id="PTHR47990">
    <property type="entry name" value="2-OXOGLUTARATE (2OG) AND FE(II)-DEPENDENT OXYGENASE SUPERFAMILY PROTEIN-RELATED"/>
    <property type="match status" value="1"/>
</dbReference>
<dbReference type="GO" id="GO:0045544">
    <property type="term" value="F:gibberellin 20-oxidase activity"/>
    <property type="evidence" value="ECO:0007669"/>
    <property type="project" value="UniProtKB-ARBA"/>
</dbReference>
<dbReference type="GO" id="GO:0002238">
    <property type="term" value="P:response to molecule of fungal origin"/>
    <property type="evidence" value="ECO:0007669"/>
    <property type="project" value="UniProtKB-ARBA"/>
</dbReference>
<comment type="similarity">
    <text evidence="7">Belongs to the iron/ascorbate-dependent oxidoreductase family. GA20OX subfamily.</text>
</comment>
<proteinExistence type="inferred from homology"/>
<comment type="cofactor">
    <cofactor evidence="1">
        <name>L-ascorbate</name>
        <dbReference type="ChEBI" id="CHEBI:38290"/>
    </cofactor>
</comment>
<dbReference type="InterPro" id="IPR044861">
    <property type="entry name" value="IPNS-like_FE2OG_OXY"/>
</dbReference>
<name>A0ABD3B0B9_9GENT</name>
<evidence type="ECO:0000259" key="10">
    <source>
        <dbReference type="PROSITE" id="PS51471"/>
    </source>
</evidence>
<dbReference type="SUPFAM" id="SSF51197">
    <property type="entry name" value="Clavaminate synthase-like"/>
    <property type="match status" value="1"/>
</dbReference>
<evidence type="ECO:0000256" key="9">
    <source>
        <dbReference type="RuleBase" id="RU003682"/>
    </source>
</evidence>
<evidence type="ECO:0000256" key="2">
    <source>
        <dbReference type="ARBA" id="ARBA00004972"/>
    </source>
</evidence>
<dbReference type="PRINTS" id="PR00682">
    <property type="entry name" value="IPNSYNTHASE"/>
</dbReference>
<dbReference type="EMBL" id="JBJUIK010000001">
    <property type="protein sequence ID" value="KAL3536904.1"/>
    <property type="molecule type" value="Genomic_DNA"/>
</dbReference>
<evidence type="ECO:0000256" key="7">
    <source>
        <dbReference type="ARBA" id="ARBA00043997"/>
    </source>
</evidence>
<feature type="domain" description="Fe2OG dioxygenase" evidence="10">
    <location>
        <begin position="209"/>
        <end position="309"/>
    </location>
</feature>
<evidence type="ECO:0000256" key="3">
    <source>
        <dbReference type="ARBA" id="ARBA00022723"/>
    </source>
</evidence>
<keyword evidence="5 9" id="KW-0408">Iron</keyword>
<organism evidence="11 12">
    <name type="scientific">Cinchona calisaya</name>
    <dbReference type="NCBI Taxonomy" id="153742"/>
    <lineage>
        <taxon>Eukaryota</taxon>
        <taxon>Viridiplantae</taxon>
        <taxon>Streptophyta</taxon>
        <taxon>Embryophyta</taxon>
        <taxon>Tracheophyta</taxon>
        <taxon>Spermatophyta</taxon>
        <taxon>Magnoliopsida</taxon>
        <taxon>eudicotyledons</taxon>
        <taxon>Gunneridae</taxon>
        <taxon>Pentapetalae</taxon>
        <taxon>asterids</taxon>
        <taxon>lamiids</taxon>
        <taxon>Gentianales</taxon>
        <taxon>Rubiaceae</taxon>
        <taxon>Cinchonoideae</taxon>
        <taxon>Cinchoneae</taxon>
        <taxon>Cinchona</taxon>
    </lineage>
</organism>
<evidence type="ECO:0000313" key="11">
    <source>
        <dbReference type="EMBL" id="KAL3536904.1"/>
    </source>
</evidence>
<dbReference type="Proteomes" id="UP001630127">
    <property type="component" value="Unassembled WGS sequence"/>
</dbReference>
<dbReference type="Gene3D" id="2.60.120.330">
    <property type="entry name" value="B-lactam Antibiotic, Isopenicillin N Synthase, Chain"/>
    <property type="match status" value="1"/>
</dbReference>
<evidence type="ECO:0000256" key="1">
    <source>
        <dbReference type="ARBA" id="ARBA00001961"/>
    </source>
</evidence>
<dbReference type="Pfam" id="PF14226">
    <property type="entry name" value="DIOX_N"/>
    <property type="match status" value="1"/>
</dbReference>
<dbReference type="InterPro" id="IPR050231">
    <property type="entry name" value="Iron_ascorbate_oxido_reductase"/>
</dbReference>
<evidence type="ECO:0000256" key="5">
    <source>
        <dbReference type="ARBA" id="ARBA00023004"/>
    </source>
</evidence>
<dbReference type="InterPro" id="IPR005123">
    <property type="entry name" value="Oxoglu/Fe-dep_dioxygenase_dom"/>
</dbReference>
<dbReference type="InterPro" id="IPR026992">
    <property type="entry name" value="DIOX_N"/>
</dbReference>
<dbReference type="AlphaFoldDB" id="A0ABD3B0B9"/>
<gene>
    <name evidence="11" type="ORF">ACH5RR_000270</name>
</gene>
<reference evidence="11 12" key="1">
    <citation type="submission" date="2024-11" db="EMBL/GenBank/DDBJ databases">
        <title>A near-complete genome assembly of Cinchona calisaya.</title>
        <authorList>
            <person name="Lian D.C."/>
            <person name="Zhao X.W."/>
            <person name="Wei L."/>
        </authorList>
    </citation>
    <scope>NUCLEOTIDE SEQUENCE [LARGE SCALE GENOMIC DNA]</scope>
    <source>
        <tissue evidence="11">Nenye</tissue>
    </source>
</reference>
<evidence type="ECO:0000256" key="6">
    <source>
        <dbReference type="ARBA" id="ARBA00037909"/>
    </source>
</evidence>
<dbReference type="GO" id="GO:0009686">
    <property type="term" value="P:gibberellin biosynthetic process"/>
    <property type="evidence" value="ECO:0007669"/>
    <property type="project" value="UniProtKB-ARBA"/>
</dbReference>
<dbReference type="GO" id="GO:0009805">
    <property type="term" value="P:coumarin biosynthetic process"/>
    <property type="evidence" value="ECO:0007669"/>
    <property type="project" value="UniProtKB-ARBA"/>
</dbReference>
<evidence type="ECO:0000313" key="12">
    <source>
        <dbReference type="Proteomes" id="UP001630127"/>
    </source>
</evidence>
<accession>A0ABD3B0B9</accession>
<dbReference type="Pfam" id="PF03171">
    <property type="entry name" value="2OG-FeII_Oxy"/>
    <property type="match status" value="1"/>
</dbReference>
<comment type="catalytic activity">
    <reaction evidence="8">
        <text>gibberellin A12 + 2 2-oxoglutarate + 3 O2 + H(+) = gibberellin A9 + 2 succinate + 3 CO2 + 2 H2O</text>
        <dbReference type="Rhea" id="RHEA:60772"/>
        <dbReference type="ChEBI" id="CHEBI:15377"/>
        <dbReference type="ChEBI" id="CHEBI:15378"/>
        <dbReference type="ChEBI" id="CHEBI:15379"/>
        <dbReference type="ChEBI" id="CHEBI:16526"/>
        <dbReference type="ChEBI" id="CHEBI:16810"/>
        <dbReference type="ChEBI" id="CHEBI:30031"/>
        <dbReference type="ChEBI" id="CHEBI:58627"/>
        <dbReference type="ChEBI" id="CHEBI:73255"/>
    </reaction>
    <physiologicalReaction direction="left-to-right" evidence="8">
        <dbReference type="Rhea" id="RHEA:60773"/>
    </physiologicalReaction>
</comment>
<comment type="caution">
    <text evidence="11">The sequence shown here is derived from an EMBL/GenBank/DDBJ whole genome shotgun (WGS) entry which is preliminary data.</text>
</comment>
<protein>
    <recommendedName>
        <fullName evidence="10">Fe2OG dioxygenase domain-containing protein</fullName>
    </recommendedName>
</protein>
<comment type="pathway">
    <text evidence="2">Hormone biosynthesis.</text>
</comment>
<keyword evidence="12" id="KW-1185">Reference proteome</keyword>
<dbReference type="InterPro" id="IPR027443">
    <property type="entry name" value="IPNS-like_sf"/>
</dbReference>
<sequence>MSSANYAEQKPFVFDASIFQKQSNIPQEFIWPDDEKPNPESSPVLHVPRIDLKGFLSGDPLVVSTTAELVKQACVEHGFFLLVNHGVDFELLKLAHKNMEFFFEKPLQEKLKADRKYGESFGYASSFTKRFSSKLPWKETLTFRYSADQKDSNIVESYFLNTLGEEFQEFGKVFQKYSDAMSNISLSVMELLGVSLGVGPKYFREFFEENDSVMRLNNYPLCQKPDLVLGTGPHRDPTSLTVLHQDDVGGLEVLVNGIWHFIPPDPQAFVVNVGDTFMALTNGIYKSCFHRAVVNSRSPRRSLAFFLCPKEDKVVKPPNELISSDNPRLYPDFKWPDLHEFTQKCYRVDMNTLDAFVKWLGSSQNMAISA</sequence>
<comment type="pathway">
    <text evidence="6">Plant hormone biosynthesis; gibberellin biosynthesis.</text>
</comment>
<dbReference type="FunFam" id="2.60.120.330:FF:000003">
    <property type="entry name" value="Gibberellin 20 oxidase 2"/>
    <property type="match status" value="1"/>
</dbReference>
<dbReference type="PROSITE" id="PS51471">
    <property type="entry name" value="FE2OG_OXY"/>
    <property type="match status" value="1"/>
</dbReference>
<keyword evidence="4 9" id="KW-0560">Oxidoreductase</keyword>